<comment type="caution">
    <text evidence="1">The sequence shown here is derived from an EMBL/GenBank/DDBJ whole genome shotgun (WGS) entry which is preliminary data.</text>
</comment>
<evidence type="ECO:0000313" key="1">
    <source>
        <dbReference type="EMBL" id="PMC98911.1"/>
    </source>
</evidence>
<name>A0A2N6VI62_9MICO</name>
<feature type="non-terminal residue" evidence="1">
    <location>
        <position position="1"/>
    </location>
</feature>
<reference evidence="1 2" key="1">
    <citation type="submission" date="2017-09" db="EMBL/GenBank/DDBJ databases">
        <title>Bacterial strain isolated from the female urinary microbiota.</title>
        <authorList>
            <person name="Thomas-White K."/>
            <person name="Kumar N."/>
            <person name="Forster S."/>
            <person name="Putonti C."/>
            <person name="Lawley T."/>
            <person name="Wolfe A.J."/>
        </authorList>
    </citation>
    <scope>NUCLEOTIDE SEQUENCE [LARGE SCALE GENOMIC DNA]</scope>
    <source>
        <strain evidence="1 2">UMB1301</strain>
    </source>
</reference>
<protein>
    <recommendedName>
        <fullName evidence="3">ABC transporter substrate-binding protein</fullName>
    </recommendedName>
</protein>
<proteinExistence type="predicted"/>
<evidence type="ECO:0008006" key="3">
    <source>
        <dbReference type="Google" id="ProtNLM"/>
    </source>
</evidence>
<feature type="non-terminal residue" evidence="1">
    <location>
        <position position="110"/>
    </location>
</feature>
<dbReference type="Proteomes" id="UP000235598">
    <property type="component" value="Unassembled WGS sequence"/>
</dbReference>
<dbReference type="AlphaFoldDB" id="A0A2N6VI62"/>
<gene>
    <name evidence="1" type="ORF">CJ199_15800</name>
</gene>
<evidence type="ECO:0000313" key="2">
    <source>
        <dbReference type="Proteomes" id="UP000235598"/>
    </source>
</evidence>
<organism evidence="1 2">
    <name type="scientific">Brevibacterium paucivorans</name>
    <dbReference type="NCBI Taxonomy" id="170994"/>
    <lineage>
        <taxon>Bacteria</taxon>
        <taxon>Bacillati</taxon>
        <taxon>Actinomycetota</taxon>
        <taxon>Actinomycetes</taxon>
        <taxon>Micrococcales</taxon>
        <taxon>Brevibacteriaceae</taxon>
        <taxon>Brevibacterium</taxon>
    </lineage>
</organism>
<sequence>KLVKNEDYSGPREAKNGGVEIKFYESQKTAYSDVQSGNLDIGGHEEWVTAAANSIAKTLDIKAEGQAYPSFAELLDDQEQDKMTGAFRSGWQADFPAQVNFLAPLYQSGA</sequence>
<dbReference type="EMBL" id="PNHK01000702">
    <property type="protein sequence ID" value="PMC98911.1"/>
    <property type="molecule type" value="Genomic_DNA"/>
</dbReference>
<accession>A0A2N6VI62</accession>
<dbReference type="Gene3D" id="3.40.190.10">
    <property type="entry name" value="Periplasmic binding protein-like II"/>
    <property type="match status" value="1"/>
</dbReference>